<sequence length="56" mass="6945">MMRLPDKLEQQLWQKIEIIEEATKMRYVTPGLTRLQKFDFRISMLRREFFLYGTTF</sequence>
<accession>A0A450TS14</accession>
<organism evidence="1">
    <name type="scientific">Candidatus Kentrum sp. DK</name>
    <dbReference type="NCBI Taxonomy" id="2126562"/>
    <lineage>
        <taxon>Bacteria</taxon>
        <taxon>Pseudomonadati</taxon>
        <taxon>Pseudomonadota</taxon>
        <taxon>Gammaproteobacteria</taxon>
        <taxon>Candidatus Kentrum</taxon>
    </lineage>
</organism>
<reference evidence="1" key="1">
    <citation type="submission" date="2019-02" db="EMBL/GenBank/DDBJ databases">
        <authorList>
            <person name="Gruber-Vodicka R. H."/>
            <person name="Seah K. B. B."/>
        </authorList>
    </citation>
    <scope>NUCLEOTIDE SEQUENCE</scope>
    <source>
        <strain evidence="1">BECK_DK47</strain>
    </source>
</reference>
<dbReference type="AlphaFoldDB" id="A0A450TS14"/>
<gene>
    <name evidence="1" type="ORF">BECKDK2373B_GA0170837_13102</name>
</gene>
<protein>
    <submittedName>
        <fullName evidence="1">Uncharacterized protein</fullName>
    </submittedName>
</protein>
<name>A0A450TS14_9GAMM</name>
<dbReference type="EMBL" id="CAADEX010000310">
    <property type="protein sequence ID" value="VFJ71049.1"/>
    <property type="molecule type" value="Genomic_DNA"/>
</dbReference>
<evidence type="ECO:0000313" key="1">
    <source>
        <dbReference type="EMBL" id="VFJ71049.1"/>
    </source>
</evidence>
<proteinExistence type="predicted"/>